<dbReference type="Pfam" id="PF18198">
    <property type="entry name" value="AAA_lid_11"/>
    <property type="match status" value="1"/>
</dbReference>
<evidence type="ECO:0000256" key="3">
    <source>
        <dbReference type="ARBA" id="ARBA00011655"/>
    </source>
</evidence>
<feature type="compositionally biased region" description="Gly residues" evidence="18">
    <location>
        <begin position="76"/>
        <end position="87"/>
    </location>
</feature>
<dbReference type="InterPro" id="IPR027417">
    <property type="entry name" value="P-loop_NTPase"/>
</dbReference>
<dbReference type="Gene3D" id="6.10.140.1060">
    <property type="match status" value="1"/>
</dbReference>
<dbReference type="Pfam" id="PF08385">
    <property type="entry name" value="DHC_N1"/>
    <property type="match status" value="1"/>
</dbReference>
<dbReference type="SMART" id="SM00382">
    <property type="entry name" value="AAA"/>
    <property type="match status" value="3"/>
</dbReference>
<dbReference type="InterPro" id="IPR013594">
    <property type="entry name" value="Dynein_heavy_tail"/>
</dbReference>
<accession>A0ABR4NJK1</accession>
<dbReference type="InterPro" id="IPR042222">
    <property type="entry name" value="Dynein_2_N"/>
</dbReference>
<dbReference type="Pfam" id="PF08393">
    <property type="entry name" value="DHC_N2"/>
    <property type="match status" value="1"/>
</dbReference>
<dbReference type="PANTHER" id="PTHR45703:SF32">
    <property type="entry name" value="DYNEINS HEAVY CHAIN"/>
    <property type="match status" value="1"/>
</dbReference>
<keyword evidence="13" id="KW-0505">Motor protein</keyword>
<keyword evidence="6" id="KW-0493">Microtubule</keyword>
<dbReference type="Pfam" id="PF25007">
    <property type="entry name" value="DYH2-5-8_CC"/>
    <property type="match status" value="1"/>
</dbReference>
<evidence type="ECO:0000256" key="10">
    <source>
        <dbReference type="ARBA" id="ARBA00023017"/>
    </source>
</evidence>
<dbReference type="Gene3D" id="1.10.287.2620">
    <property type="match status" value="1"/>
</dbReference>
<sequence>MSQPEEAVARGEEAASATTVGDALQPPGGDDGPSPRGAGNSLGASESNANNNNNTSNNNNNNNNTSDGDDEAGAAYGDGGNSDGGAMIGMESEGNGDPPGAGDDGESFGEDNDDDNGDGGDGGESYSGGDASAVDGDQTLESRSASTARMAPTAPRATVVNIDLLVRRIKSLLTLSAFDDTMWNDEHQSVVCEFLKTTEPARLVIYVDEVAKPPLLHVHTTLPNGAQKIKELMYFIRDGAMYDEPLSEINFEQRIQYGSVAKNAMESLLRLMQGVYVPIFLDNRRWPDSVRKEFNNQLHKFMAFLTDTTFQIKGHTVLYVPSEDLSDPDNVSKVKDVVQRLESLLIHWTRQIKEVVNNQHTSETTENSGPLEEIQFWSSRCDDLSGIAQQLNRADVQRIIHVLDLAKSSYLEQFMRLSNLIQEGTVQAQDNLKFLSTLSEPCRVLAEAEPRNIPAILPKLLNCIRIIWANSRFYNTKERLTSLLRKVSNEIIRRCCAKISLDEIFHGDVQASMASLQDSISCGESWKQIYKRTCAHIAKYAKGVWDFDQSSIFAQIDAFVQRCRDLLEVCEGQIQFARKLTGGEKAPIPFFGGSRGPEIAKSLEDIELAFEKLISSLWSIRSSILDVKATRWHDDYNNFKQGVKDLEVMMQNVIISAFESATTVESGVELLDIFHHLAKREAIKRTVEKKTADVYQILLQELNTVKIEFETHRKTPDILRSQPDFAGSAYWARALLRRVQSAMSCLNAAYYLPHTILAEEAKSQYDPLVASLEDYISKTHAEWVANISSNLIEKLDGVLMSHRPGELLEMKFDKDLLRLFAEISYFQKLKCDIPFHVQEIYSKKEELRILRENVLLVVRDYNHIIETLTPEEHWLFRERIRFLDRKINPGVTNLTWASKGITDFFVKECRRHSHDVQKMVTEFLDADRRIQQNCGVIAQTLLWQIENKRIYDLEAFERAQQQHQANVRDRLSAAYNDIKSTLEQTYEVFRNDGKDVYAHWVRYIESIDTKLEDALRMAVRRSLLEISKAINGEGKNRDGGGEVHPLFKVNVVLEMQKVDFSPTLQRLEETVNKVARDMISTIMVIPRLAQTLAPEMSSTAAAGKIYDIIANEEDILKIFVSIQTGMSNNATRCQAYLRNWDSYREIWEINKDAFIRRYAKLKPALSTFDADINRYNEVANNTQKEETLTNVNFVRLDCSPLKHALVSHCSAWQNKLTTLLNANAATELNNLHDMFVKKSEKLRAPPKDLEQLSESLALLTQLQTDLPGIEAQFAPIHEMYEILEKYEVQIKEDEKAKLETLPTTWAAFQQTMADSERLLHDSKARFKADLLSSVEDFVRQTANMREDLTSKGPFHANFGVDKALKAINEYRAMLAAAANQERILKKGLAVFKIEQAPSKDMEMMASDLDLLTQIWQATQEWSSAYENWRSRPFLSLDGAEMEEAVQKFVRRLSKMGKEMKDWDVFNSLRERVNQTKRTIPLLLDLRNPAVRERHWNQIMDEVGKTFSPHGSDFTLDKILDLGLDQHAETISGLSTAATKELSIEQGLEAIKEAWLALDLDIVPYKEEKGYHKIRSTDALFELLEDNQVTLSSMKASKFFVAFEAQVDHWERTLSHIVEVVEMLLLVQRQWMYLENIFVGTEDIRKQLPKESAVFDSVNASWAVILKQILADRNALRAAHVAGLLETLTDMNNQLEKIQKSLDMYLETKRQAFPRFYFLSNDDLLEILGQAKDPNSVQPHLKKCFDNINKLELAMAGTDGRRHNDAIGMHSGDGEYVPFHAPVVVEGPVEMWLLEIESTMRTTLRKLLAGCLANLKKAKRDKWLKDWAGMLLITSGLISWTSECTRALQDIEKGEKAALKTLKKKQISNLKKLADLVRSPLGKVDRKKLIALITVEVHSRDVIDRMVKANCSNVNAFDWLSQLRFYWEKEGKDDDDCYIRQINTHFRYGYEYLGNSGRLVITPLTDRCYMTLTTALHLFRGGSPQGPAGTGKTETVKDLGKALGKYVIVQNCSEALDYKSIGRMFSGLAQTGAWGCFDEFNRIDIEVLSVVALQISCILSAIARNARVFVFEGKEIKLNTSCGIFITMNPGYAGRVELPDNLKSLFRPVSMMVPDSALIAEIMLFAEGFSNTRILSKKVDTLYKLSIQQLSKQDHYDFGLRALTSALRSAGGRKRMDASVADDVVLFLAMRDNNIPKLTAEDVPLFMGILSDLFPGVEVVAMDYSELKNAIFEEMKASNIQQIESMVTKIIQLYETKASRHGVMIVGDTGAGKSTVWKLLQGTFARLSKTAPDRFVSAKTFAVNPKALSLAELYGEFNINTNEWADGVLSSVMRIACSDERKDQKWIVLDGPVDTLWIESMNTVLDDNKVLTLINGERIALPEQVSLLFEVENLSTASPATVSRCGMIYLDYKDLGWRPFMESWIGAREDKQSADVIRRLVDKYVAQMLEFRRTCAELVPVPESNAIRSFCRLFDAVATLENGVNPDEPETYGRMIELWFLFSVIWALGGSLTDESRKKFDSFLREIEGQFPSKDTVFEYFVDKQSKGWSPWEDKLPSGWRYSSSTPYYKIFVPTVDTVRNEFILRSLVSKRTPVLFVGDVGTGKTSLIQNVIFSPEVGCNILVINMSAQTSSNGVQNIIEGKLEKRTKNVFVPVGGKHLLTFIDDFNMPMKDTFGSQPPLEFIRHWMDYGFCYDRQKQTLKYLNDIFMIAAMGPPGGGRNQLSPRIQARFNVLNMTFPNEQSISRIFGTIINQKLQDFEEDVKPLGDIITHATIEIYHTVVAQLLPTPAKIHYLFNLRDISKVFQGLLRANREYYDSRESMTKLWVHELMRVFSDRLVDKPDREYFKKLVDDKLNSHFSSSLQQLCGEKRMPLFGDFLGGVVDNPLYEEMVDQEKLKRFMEEKLYDYNSEPGFVQVDLVLFHDAIEHICRITRILRQPCGNVFLIGVGGSGRQSLTRLASYIVETSTFQIKIAKHYRHSDFREDLKKLYRTAGLDNKPTTFLFTDAQIINNSFLEDLSNILSSGEVPNLFAADELTEIKQSLQTITKTSETGDALYNLFIERVRSNLHVVLCMSPVGEAFRNRLRMFPSLVNCTTIDWFSEWPEDALLEVALKYLSDVDLGSDQIKRAVSQVFVSVHMSVMETSLKMIAELKRYNYVTPINYLELVTGYRELLRDKRKEIGDAAFKLKNGLSKLDDTRQNVEQISVELEVAKKQVAQYQKQCEDYLVVIVQQKREADEQAKSVSAKAEKLGVEEEEVRAVAEAAQADLDQAMPALNAAVKALEAINKKDLNEIRSYGKPPPLVEKVMEAVMVLKKCEPTWDEAKRQLGNPYFIKQLVNFDKDNISDKILKRISQYCADENFQPDVVGRVSGASKSLCMWVRAMETYGIIFRQVAPKKEKLRVAQETLEKKQKTLREAKGKLQEIQDKLVELKTQYDEKVSLKEKLRQDSEQTELKLSRAEKLVSGLSGERDRWEKSIRKYEEAMRCLPGDCLLAAAFLSYAGPFNSGYRQSLVNGVWLAQVKSLEIPFNAEFSFDAFSGKATEIRDWNIQGLPSDAFSAENGIIVTRGRRWPLMIDPQGQANNWIKNMEQKRDLKIIDLKQSDYLRTLENAIQFGVPVLLQGILDVIDPTLDPILNKSVIKKGGMLIIKLGEKEVEYNPEFRFYITTKLANPKYAPEVFAKATIVNFAVKEKGLEDQLLGIIVRREKPELEEQKNTLVSNVATAKKKLLELEDEILHLLSTAQGSLLDDEKLVNTLQSSKSIAEDVTQQLIVSEQTEKRIDAAREGYRPAAQRASILYFVLNDLGSVDPMYQFSLDAYIELFEKSIAKSKKYEDLNERIASLNEYHTYSVYKNTCRGLFEKHKMLFALQMTVKIMEAGGKLSKAEYDFLLRGGQVLDKDAQPANPCAEWITDDAWDNITELDALTVFSGIVSSIEQSEREWKAWFMSSEPDEIALPGDWENKLNDLQKMLVVRSLRPDRMIFCSTSFVANNLGQKFVEPPILDVVDILADSSPKTPLIFVLSPGVDPTATLMQLAQKRNMAERFHYLSLGQGQAPKATRMIQEGLRDGSWVFLANCHLSISWMPTLDKIIESIPAENPHPDFRLWLSSSPHPNFPISILQCGLKMTTEPPKGIKANMSRLLTTIVTDDSFGRCTKQDVYRKLLFSLCFFHSVLLERKKFLTLGWNVVCDFNDSDFDICENIMVVLLDEYEVTPWDALKYLIAEANYGGRVTDDWDRRILRGYINQLFNDDAIAVPQYHLSSMPQYFIPENTDLQSYREYVSTLPQIEKPEVFGQHANADIASQIRESANMLDTLVSLQPQVSMGVGMSREDKVLGIAGDILKRVPEDIDYEATYQSVRHDMNPFNVVLLQEIKRYNDLLQKIRRSLEDLQNGVKGIVVMSPELEEAFSCIFEGKVPPTWSRAYASLKPLAAWTRELIQRIEFFADWAKGNEPKQFWLGAFTFPTGFLTAVLQKAARRNNIPVDVLAWEFTVMQDDEPITQGAKEGVYIRSLYLEGASWDKKNSCLKEPKPMELITPLPAIQFRPIEARKKAIKGIYVCPLYYFPIRSGTRERPSFIIAMELKAGAHDHDFWVKRGTAALASLA</sequence>
<evidence type="ECO:0000256" key="15">
    <source>
        <dbReference type="ARBA" id="ARBA00023273"/>
    </source>
</evidence>
<evidence type="ECO:0000256" key="13">
    <source>
        <dbReference type="ARBA" id="ARBA00023175"/>
    </source>
</evidence>
<dbReference type="InterPro" id="IPR041228">
    <property type="entry name" value="Dynein_C"/>
</dbReference>
<dbReference type="Gene3D" id="1.10.8.720">
    <property type="entry name" value="Region D6 of dynein motor"/>
    <property type="match status" value="1"/>
</dbReference>
<feature type="domain" description="AAA+ ATPase" evidence="19">
    <location>
        <begin position="2258"/>
        <end position="2394"/>
    </location>
</feature>
<dbReference type="InterPro" id="IPR025662">
    <property type="entry name" value="Sigma_54_int_dom_ATP-bd_1"/>
</dbReference>
<dbReference type="EMBL" id="JADGIZ020000002">
    <property type="protein sequence ID" value="KAL2919665.1"/>
    <property type="molecule type" value="Genomic_DNA"/>
</dbReference>
<dbReference type="Gene3D" id="1.10.472.130">
    <property type="match status" value="1"/>
</dbReference>
<keyword evidence="8" id="KW-0547">Nucleotide-binding</keyword>
<dbReference type="InterPro" id="IPR042219">
    <property type="entry name" value="AAA_lid_11_sf"/>
</dbReference>
<dbReference type="InterPro" id="IPR041658">
    <property type="entry name" value="AAA_lid_11"/>
</dbReference>
<keyword evidence="10" id="KW-0243">Dynein</keyword>
<feature type="region of interest" description="Disordered" evidence="18">
    <location>
        <begin position="1"/>
        <end position="152"/>
    </location>
</feature>
<dbReference type="InterPro" id="IPR041466">
    <property type="entry name" value="Dynein_AAA5_ext"/>
</dbReference>
<evidence type="ECO:0000256" key="14">
    <source>
        <dbReference type="ARBA" id="ARBA00023212"/>
    </source>
</evidence>
<dbReference type="InterPro" id="IPR004273">
    <property type="entry name" value="Dynein_heavy_D6_P-loop"/>
</dbReference>
<comment type="subunit">
    <text evidence="3">Consists of at least two heavy chains and a number of intermediate and light chains.</text>
</comment>
<dbReference type="Gene3D" id="3.10.490.20">
    <property type="match status" value="1"/>
</dbReference>
<evidence type="ECO:0000256" key="16">
    <source>
        <dbReference type="ARBA" id="ARBA00033439"/>
    </source>
</evidence>
<dbReference type="Gene3D" id="1.20.1270.280">
    <property type="match status" value="1"/>
</dbReference>
<feature type="domain" description="AAA+ ATPase" evidence="19">
    <location>
        <begin position="1979"/>
        <end position="2115"/>
    </location>
</feature>
<dbReference type="Pfam" id="PF12777">
    <property type="entry name" value="MT"/>
    <property type="match status" value="1"/>
</dbReference>
<evidence type="ECO:0000313" key="21">
    <source>
        <dbReference type="Proteomes" id="UP001527925"/>
    </source>
</evidence>
<dbReference type="Gene3D" id="1.10.8.710">
    <property type="match status" value="1"/>
</dbReference>
<keyword evidence="5" id="KW-0963">Cytoplasm</keyword>
<evidence type="ECO:0000256" key="17">
    <source>
        <dbReference type="SAM" id="Coils"/>
    </source>
</evidence>
<reference evidence="20 21" key="1">
    <citation type="submission" date="2023-09" db="EMBL/GenBank/DDBJ databases">
        <title>Pangenome analysis of Batrachochytrium dendrobatidis and related Chytrids.</title>
        <authorList>
            <person name="Yacoub M.N."/>
            <person name="Stajich J.E."/>
            <person name="James T.Y."/>
        </authorList>
    </citation>
    <scope>NUCLEOTIDE SEQUENCE [LARGE SCALE GENOMIC DNA]</scope>
    <source>
        <strain evidence="20 21">JEL0888</strain>
    </source>
</reference>
<dbReference type="Pfam" id="PF12775">
    <property type="entry name" value="AAA_7"/>
    <property type="match status" value="1"/>
</dbReference>
<dbReference type="Pfam" id="PF18199">
    <property type="entry name" value="Dynein_C"/>
    <property type="match status" value="1"/>
</dbReference>
<dbReference type="InterPro" id="IPR042228">
    <property type="entry name" value="Dynein_linker_3"/>
</dbReference>
<dbReference type="PROSITE" id="PS00675">
    <property type="entry name" value="SIGMA54_INTERACT_1"/>
    <property type="match status" value="1"/>
</dbReference>
<feature type="compositionally biased region" description="Acidic residues" evidence="18">
    <location>
        <begin position="103"/>
        <end position="118"/>
    </location>
</feature>
<evidence type="ECO:0000313" key="20">
    <source>
        <dbReference type="EMBL" id="KAL2919665.1"/>
    </source>
</evidence>
<keyword evidence="14" id="KW-0206">Cytoskeleton</keyword>
<dbReference type="Proteomes" id="UP001527925">
    <property type="component" value="Unassembled WGS sequence"/>
</dbReference>
<keyword evidence="9" id="KW-0067">ATP-binding</keyword>
<keyword evidence="15" id="KW-0966">Cell projection</keyword>
<organism evidence="20 21">
    <name type="scientific">Polyrhizophydium stewartii</name>
    <dbReference type="NCBI Taxonomy" id="2732419"/>
    <lineage>
        <taxon>Eukaryota</taxon>
        <taxon>Fungi</taxon>
        <taxon>Fungi incertae sedis</taxon>
        <taxon>Chytridiomycota</taxon>
        <taxon>Chytridiomycota incertae sedis</taxon>
        <taxon>Chytridiomycetes</taxon>
        <taxon>Rhizophydiales</taxon>
        <taxon>Rhizophydiales incertae sedis</taxon>
        <taxon>Polyrhizophydium</taxon>
    </lineage>
</organism>
<dbReference type="InterPro" id="IPR043160">
    <property type="entry name" value="Dynein_C_barrel"/>
</dbReference>
<keyword evidence="7" id="KW-0677">Repeat</keyword>
<dbReference type="PANTHER" id="PTHR45703">
    <property type="entry name" value="DYNEIN HEAVY CHAIN"/>
    <property type="match status" value="1"/>
</dbReference>
<evidence type="ECO:0000256" key="2">
    <source>
        <dbReference type="ARBA" id="ARBA00008887"/>
    </source>
</evidence>
<keyword evidence="21" id="KW-1185">Reference proteome</keyword>
<evidence type="ECO:0000256" key="4">
    <source>
        <dbReference type="ARBA" id="ARBA00022197"/>
    </source>
</evidence>
<evidence type="ECO:0000256" key="8">
    <source>
        <dbReference type="ARBA" id="ARBA00022741"/>
    </source>
</evidence>
<feature type="coiled-coil region" evidence="17">
    <location>
        <begin position="3397"/>
        <end position="3483"/>
    </location>
</feature>
<feature type="coiled-coil region" evidence="17">
    <location>
        <begin position="1680"/>
        <end position="1707"/>
    </location>
</feature>
<dbReference type="InterPro" id="IPR035699">
    <property type="entry name" value="AAA_6"/>
</dbReference>
<dbReference type="Gene3D" id="1.20.920.30">
    <property type="match status" value="1"/>
</dbReference>
<dbReference type="InterPro" id="IPR026983">
    <property type="entry name" value="DHC"/>
</dbReference>
<keyword evidence="11 17" id="KW-0175">Coiled coil</keyword>
<dbReference type="Pfam" id="PF03028">
    <property type="entry name" value="Dynein_heavy"/>
    <property type="match status" value="1"/>
</dbReference>
<name>A0ABR4NJK1_9FUNG</name>
<protein>
    <recommendedName>
        <fullName evidence="4">Dynein heavy chain, cytoplasmic</fullName>
    </recommendedName>
    <alternativeName>
        <fullName evidence="16">Dynein heavy chain, cytosolic</fullName>
    </alternativeName>
</protein>
<dbReference type="Gene3D" id="1.20.920.20">
    <property type="match status" value="1"/>
</dbReference>
<evidence type="ECO:0000256" key="9">
    <source>
        <dbReference type="ARBA" id="ARBA00022840"/>
    </source>
</evidence>
<dbReference type="Pfam" id="PF12780">
    <property type="entry name" value="AAA_8"/>
    <property type="match status" value="1"/>
</dbReference>
<dbReference type="InterPro" id="IPR035706">
    <property type="entry name" value="AAA_9"/>
</dbReference>
<evidence type="ECO:0000256" key="11">
    <source>
        <dbReference type="ARBA" id="ARBA00023054"/>
    </source>
</evidence>
<dbReference type="Gene3D" id="3.20.180.20">
    <property type="entry name" value="Dynein heavy chain, N-terminal domain 2"/>
    <property type="match status" value="1"/>
</dbReference>
<evidence type="ECO:0000256" key="5">
    <source>
        <dbReference type="ARBA" id="ARBA00022490"/>
    </source>
</evidence>
<dbReference type="Pfam" id="PF12781">
    <property type="entry name" value="AAA_9"/>
    <property type="match status" value="1"/>
</dbReference>
<feature type="coiled-coil region" evidence="17">
    <location>
        <begin position="3194"/>
        <end position="3228"/>
    </location>
</feature>
<dbReference type="InterPro" id="IPR043157">
    <property type="entry name" value="Dynein_AAA1S"/>
</dbReference>
<feature type="coiled-coil region" evidence="17">
    <location>
        <begin position="3707"/>
        <end position="3741"/>
    </location>
</feature>
<dbReference type="SUPFAM" id="SSF52540">
    <property type="entry name" value="P-loop containing nucleoside triphosphate hydrolases"/>
    <property type="match status" value="4"/>
</dbReference>
<dbReference type="InterPro" id="IPR024743">
    <property type="entry name" value="Dynein_HC_stalk"/>
</dbReference>
<dbReference type="Gene3D" id="1.10.8.1220">
    <property type="match status" value="1"/>
</dbReference>
<dbReference type="InterPro" id="IPR003593">
    <property type="entry name" value="AAA+_ATPase"/>
</dbReference>
<dbReference type="InterPro" id="IPR024317">
    <property type="entry name" value="Dynein_heavy_chain_D4_dom"/>
</dbReference>
<keyword evidence="12" id="KW-0969">Cilium</keyword>
<feature type="compositionally biased region" description="Low complexity" evidence="18">
    <location>
        <begin position="142"/>
        <end position="152"/>
    </location>
</feature>
<comment type="caution">
    <text evidence="20">The sequence shown here is derived from an EMBL/GenBank/DDBJ whole genome shotgun (WGS) entry which is preliminary data.</text>
</comment>
<dbReference type="Gene3D" id="3.40.50.300">
    <property type="entry name" value="P-loop containing nucleotide triphosphate hydrolases"/>
    <property type="match status" value="5"/>
</dbReference>
<evidence type="ECO:0000256" key="18">
    <source>
        <dbReference type="SAM" id="MobiDB-lite"/>
    </source>
</evidence>
<dbReference type="Pfam" id="PF17852">
    <property type="entry name" value="Dynein_AAA_lid"/>
    <property type="match status" value="1"/>
</dbReference>
<evidence type="ECO:0000256" key="7">
    <source>
        <dbReference type="ARBA" id="ARBA00022737"/>
    </source>
</evidence>
<dbReference type="InterPro" id="IPR013602">
    <property type="entry name" value="Dynein_heavy_linker"/>
</dbReference>
<evidence type="ECO:0000256" key="6">
    <source>
        <dbReference type="ARBA" id="ARBA00022701"/>
    </source>
</evidence>
<evidence type="ECO:0000256" key="12">
    <source>
        <dbReference type="ARBA" id="ARBA00023069"/>
    </source>
</evidence>
<evidence type="ECO:0000259" key="19">
    <source>
        <dbReference type="SMART" id="SM00382"/>
    </source>
</evidence>
<comment type="subcellular location">
    <subcellularLocation>
        <location evidence="1">Cytoplasm</location>
        <location evidence="1">Cytoskeleton</location>
        <location evidence="1">Cilium axoneme</location>
    </subcellularLocation>
</comment>
<dbReference type="Gene3D" id="1.20.140.100">
    <property type="entry name" value="Dynein heavy chain, N-terminal domain 2"/>
    <property type="match status" value="1"/>
</dbReference>
<dbReference type="InterPro" id="IPR041589">
    <property type="entry name" value="DNAH3_AAA_lid_1"/>
</dbReference>
<gene>
    <name evidence="20" type="ORF">HK105_200579</name>
</gene>
<feature type="domain" description="AAA+ ATPase" evidence="19">
    <location>
        <begin position="2590"/>
        <end position="2736"/>
    </location>
</feature>
<dbReference type="InterPro" id="IPR056759">
    <property type="entry name" value="DYH2-5-8_CC"/>
</dbReference>
<dbReference type="Gene3D" id="1.20.58.1120">
    <property type="match status" value="1"/>
</dbReference>
<proteinExistence type="inferred from homology"/>
<dbReference type="Pfam" id="PF12774">
    <property type="entry name" value="AAA_6"/>
    <property type="match status" value="1"/>
</dbReference>
<feature type="compositionally biased region" description="Low complexity" evidence="18">
    <location>
        <begin position="26"/>
        <end position="66"/>
    </location>
</feature>
<dbReference type="Pfam" id="PF17857">
    <property type="entry name" value="AAA_lid_1"/>
    <property type="match status" value="1"/>
</dbReference>
<evidence type="ECO:0000256" key="1">
    <source>
        <dbReference type="ARBA" id="ARBA00004430"/>
    </source>
</evidence>
<comment type="similarity">
    <text evidence="2">Belongs to the dynein heavy chain family.</text>
</comment>